<dbReference type="Pfam" id="PF02221">
    <property type="entry name" value="E1_DerP2_DerF2"/>
    <property type="match status" value="1"/>
</dbReference>
<dbReference type="SMART" id="SM00737">
    <property type="entry name" value="ML"/>
    <property type="match status" value="1"/>
</dbReference>
<organism evidence="3 4">
    <name type="scientific">Syphacia muris</name>
    <dbReference type="NCBI Taxonomy" id="451379"/>
    <lineage>
        <taxon>Eukaryota</taxon>
        <taxon>Metazoa</taxon>
        <taxon>Ecdysozoa</taxon>
        <taxon>Nematoda</taxon>
        <taxon>Chromadorea</taxon>
        <taxon>Rhabditida</taxon>
        <taxon>Spirurina</taxon>
        <taxon>Oxyuridomorpha</taxon>
        <taxon>Oxyuroidea</taxon>
        <taxon>Oxyuridae</taxon>
        <taxon>Syphacia</taxon>
    </lineage>
</organism>
<keyword evidence="3" id="KW-1185">Reference proteome</keyword>
<proteinExistence type="predicted"/>
<dbReference type="SUPFAM" id="SSF81296">
    <property type="entry name" value="E set domains"/>
    <property type="match status" value="1"/>
</dbReference>
<evidence type="ECO:0000256" key="1">
    <source>
        <dbReference type="SAM" id="SignalP"/>
    </source>
</evidence>
<evidence type="ECO:0000313" key="4">
    <source>
        <dbReference type="WBParaSite" id="SMUV_0000160401-mRNA-1"/>
    </source>
</evidence>
<feature type="chain" id="PRO_5005893136" evidence="1">
    <location>
        <begin position="21"/>
        <end position="152"/>
    </location>
</feature>
<feature type="signal peptide" evidence="1">
    <location>
        <begin position="1"/>
        <end position="20"/>
    </location>
</feature>
<protein>
    <submittedName>
        <fullName evidence="4">ML domain-containing protein</fullName>
    </submittedName>
</protein>
<name>A0A0N5ABS8_9BILA</name>
<dbReference type="WBParaSite" id="SMUV_0000160401-mRNA-1">
    <property type="protein sequence ID" value="SMUV_0000160401-mRNA-1"/>
    <property type="gene ID" value="SMUV_0000160401"/>
</dbReference>
<dbReference type="STRING" id="451379.A0A0N5ABS8"/>
<reference evidence="4" key="1">
    <citation type="submission" date="2017-02" db="UniProtKB">
        <authorList>
            <consortium name="WormBaseParasite"/>
        </authorList>
    </citation>
    <scope>IDENTIFICATION</scope>
</reference>
<dbReference type="InterPro" id="IPR014756">
    <property type="entry name" value="Ig_E-set"/>
</dbReference>
<dbReference type="AlphaFoldDB" id="A0A0N5ABS8"/>
<evidence type="ECO:0000313" key="3">
    <source>
        <dbReference type="Proteomes" id="UP000046393"/>
    </source>
</evidence>
<evidence type="ECO:0000259" key="2">
    <source>
        <dbReference type="SMART" id="SM00737"/>
    </source>
</evidence>
<sequence>MVASTTYIVFLFLSILVVIGSTEDFKPISYKQCGTSYSSFFNSVRNHCLYVGPKVPTSILQLNFTDRDVNALKTIVRAEIGASYFFHSLDNDDPCKGSNLTCPLQAGKTYYYTDSVEIKESYPATNVRVRWIFTDPNNDDNLCIMFLAKVQE</sequence>
<keyword evidence="1" id="KW-0732">Signal</keyword>
<dbReference type="Proteomes" id="UP000046393">
    <property type="component" value="Unplaced"/>
</dbReference>
<feature type="domain" description="MD-2-related lipid-recognition" evidence="2">
    <location>
        <begin position="30"/>
        <end position="148"/>
    </location>
</feature>
<dbReference type="Gene3D" id="2.60.40.770">
    <property type="match status" value="1"/>
</dbReference>
<accession>A0A0N5ABS8</accession>
<dbReference type="InterPro" id="IPR003172">
    <property type="entry name" value="ML_dom"/>
</dbReference>